<dbReference type="GO" id="GO:0008999">
    <property type="term" value="F:protein-N-terminal-alanine acetyltransferase activity"/>
    <property type="evidence" value="ECO:0007669"/>
    <property type="project" value="UniProtKB-EC"/>
</dbReference>
<dbReference type="PANTHER" id="PTHR43420">
    <property type="entry name" value="ACETYLTRANSFERASE"/>
    <property type="match status" value="1"/>
</dbReference>
<evidence type="ECO:0000313" key="7">
    <source>
        <dbReference type="EMBL" id="TGY89054.1"/>
    </source>
</evidence>
<dbReference type="PANTHER" id="PTHR43420:SF12">
    <property type="entry name" value="N-ACETYLTRANSFERASE DOMAIN-CONTAINING PROTEIN"/>
    <property type="match status" value="1"/>
</dbReference>
<evidence type="ECO:0000256" key="4">
    <source>
        <dbReference type="ARBA" id="ARBA00023315"/>
    </source>
</evidence>
<protein>
    <recommendedName>
        <fullName evidence="5">[Ribosomal protein bS18]-alanine N-acetyltransferase</fullName>
        <ecNumber evidence="5">2.3.1.266</ecNumber>
    </recommendedName>
</protein>
<keyword evidence="2 5" id="KW-0963">Cytoplasm</keyword>
<evidence type="ECO:0000256" key="2">
    <source>
        <dbReference type="ARBA" id="ARBA00022490"/>
    </source>
</evidence>
<comment type="function">
    <text evidence="5">Acetylates the N-terminal alanine of ribosomal protein bS18.</text>
</comment>
<proteinExistence type="inferred from homology"/>
<dbReference type="InterPro" id="IPR050680">
    <property type="entry name" value="YpeA/RimI_acetyltransf"/>
</dbReference>
<name>A0A4S2H0V5_9PROT</name>
<keyword evidence="3 7" id="KW-0808">Transferase</keyword>
<dbReference type="InterPro" id="IPR006464">
    <property type="entry name" value="AcTrfase_RimI/Ard1"/>
</dbReference>
<comment type="caution">
    <text evidence="7">The sequence shown here is derived from an EMBL/GenBank/DDBJ whole genome shotgun (WGS) entry which is preliminary data.</text>
</comment>
<evidence type="ECO:0000256" key="3">
    <source>
        <dbReference type="ARBA" id="ARBA00022679"/>
    </source>
</evidence>
<feature type="domain" description="N-acetyltransferase" evidence="6">
    <location>
        <begin position="1"/>
        <end position="151"/>
    </location>
</feature>
<evidence type="ECO:0000259" key="6">
    <source>
        <dbReference type="PROSITE" id="PS51186"/>
    </source>
</evidence>
<evidence type="ECO:0000256" key="1">
    <source>
        <dbReference type="ARBA" id="ARBA00005395"/>
    </source>
</evidence>
<dbReference type="NCBIfam" id="TIGR01575">
    <property type="entry name" value="rimI"/>
    <property type="match status" value="1"/>
</dbReference>
<dbReference type="SUPFAM" id="SSF55729">
    <property type="entry name" value="Acyl-CoA N-acyltransferases (Nat)"/>
    <property type="match status" value="1"/>
</dbReference>
<accession>A0A4S2H0V5</accession>
<dbReference type="EC" id="2.3.1.266" evidence="5"/>
<dbReference type="Proteomes" id="UP000308054">
    <property type="component" value="Unassembled WGS sequence"/>
</dbReference>
<dbReference type="CDD" id="cd04301">
    <property type="entry name" value="NAT_SF"/>
    <property type="match status" value="1"/>
</dbReference>
<dbReference type="Gene3D" id="3.40.630.30">
    <property type="match status" value="1"/>
</dbReference>
<keyword evidence="8" id="KW-1185">Reference proteome</keyword>
<dbReference type="PROSITE" id="PS51186">
    <property type="entry name" value="GNAT"/>
    <property type="match status" value="1"/>
</dbReference>
<dbReference type="InterPro" id="IPR000182">
    <property type="entry name" value="GNAT_dom"/>
</dbReference>
<gene>
    <name evidence="7" type="primary">rimI</name>
    <name evidence="7" type="ORF">E5163_07960</name>
</gene>
<evidence type="ECO:0000256" key="5">
    <source>
        <dbReference type="RuleBase" id="RU363094"/>
    </source>
</evidence>
<sequence>MSLEPANPAVSLLGLEGAGLLAALHAASFERGWSEADIRDLLASPGVRAVVMSEEGEPAGFALIRAIAGEAELLTLCVRPQFRRTGLGEALLQSAETTAAAQGAQRLFLEVSAANEAAIGLYSRAGYRTSGRRKGYYRDGSDAVLMDKPLG</sequence>
<dbReference type="OrthoDB" id="9804026at2"/>
<comment type="catalytic activity">
    <reaction evidence="5">
        <text>N-terminal L-alanyl-[ribosomal protein bS18] + acetyl-CoA = N-terminal N(alpha)-acetyl-L-alanyl-[ribosomal protein bS18] + CoA + H(+)</text>
        <dbReference type="Rhea" id="RHEA:43756"/>
        <dbReference type="Rhea" id="RHEA-COMP:10676"/>
        <dbReference type="Rhea" id="RHEA-COMP:10677"/>
        <dbReference type="ChEBI" id="CHEBI:15378"/>
        <dbReference type="ChEBI" id="CHEBI:57287"/>
        <dbReference type="ChEBI" id="CHEBI:57288"/>
        <dbReference type="ChEBI" id="CHEBI:64718"/>
        <dbReference type="ChEBI" id="CHEBI:83683"/>
        <dbReference type="EC" id="2.3.1.266"/>
    </reaction>
</comment>
<dbReference type="InterPro" id="IPR016181">
    <property type="entry name" value="Acyl_CoA_acyltransferase"/>
</dbReference>
<dbReference type="EMBL" id="SRXW01000002">
    <property type="protein sequence ID" value="TGY89054.1"/>
    <property type="molecule type" value="Genomic_DNA"/>
</dbReference>
<comment type="subcellular location">
    <subcellularLocation>
        <location evidence="5">Cytoplasm</location>
    </subcellularLocation>
</comment>
<dbReference type="RefSeq" id="WP_135995592.1">
    <property type="nucleotide sequence ID" value="NZ_CP071057.1"/>
</dbReference>
<organism evidence="7 8">
    <name type="scientific">Marinicauda algicola</name>
    <dbReference type="NCBI Taxonomy" id="2029849"/>
    <lineage>
        <taxon>Bacteria</taxon>
        <taxon>Pseudomonadati</taxon>
        <taxon>Pseudomonadota</taxon>
        <taxon>Alphaproteobacteria</taxon>
        <taxon>Maricaulales</taxon>
        <taxon>Maricaulaceae</taxon>
        <taxon>Marinicauda</taxon>
    </lineage>
</organism>
<dbReference type="GO" id="GO:0005737">
    <property type="term" value="C:cytoplasm"/>
    <property type="evidence" value="ECO:0007669"/>
    <property type="project" value="UniProtKB-SubCell"/>
</dbReference>
<keyword evidence="4" id="KW-0012">Acyltransferase</keyword>
<dbReference type="Pfam" id="PF00583">
    <property type="entry name" value="Acetyltransf_1"/>
    <property type="match status" value="1"/>
</dbReference>
<evidence type="ECO:0000313" key="8">
    <source>
        <dbReference type="Proteomes" id="UP000308054"/>
    </source>
</evidence>
<comment type="similarity">
    <text evidence="1 5">Belongs to the acetyltransferase family. RimI subfamily.</text>
</comment>
<dbReference type="AlphaFoldDB" id="A0A4S2H0V5"/>
<reference evidence="7 8" key="1">
    <citation type="journal article" date="2017" name="Int. J. Syst. Evol. Microbiol.">
        <title>Marinicauda algicola sp. nov., isolated from a marine red alga Rhodosorus marinus.</title>
        <authorList>
            <person name="Jeong S.E."/>
            <person name="Jeon S.H."/>
            <person name="Chun B.H."/>
            <person name="Kim D.W."/>
            <person name="Jeon C.O."/>
        </authorList>
    </citation>
    <scope>NUCLEOTIDE SEQUENCE [LARGE SCALE GENOMIC DNA]</scope>
    <source>
        <strain evidence="7 8">JCM 31718</strain>
    </source>
</reference>